<protein>
    <submittedName>
        <fullName evidence="2">Phytanoyl-CoA dioxygenase (PhyH)</fullName>
    </submittedName>
</protein>
<comment type="cofactor">
    <cofactor evidence="1">
        <name>Fe(2+)</name>
        <dbReference type="ChEBI" id="CHEBI:29033"/>
    </cofactor>
</comment>
<keyword evidence="2" id="KW-0560">Oxidoreductase</keyword>
<evidence type="ECO:0000313" key="3">
    <source>
        <dbReference type="Proteomes" id="UP000238180"/>
    </source>
</evidence>
<reference evidence="2 3" key="1">
    <citation type="submission" date="2018-02" db="EMBL/GenBank/DDBJ databases">
        <authorList>
            <person name="Cohen D.B."/>
            <person name="Kent A.D."/>
        </authorList>
    </citation>
    <scope>NUCLEOTIDE SEQUENCE [LARGE SCALE GENOMIC DNA]</scope>
    <source>
        <strain evidence="2">CIP109753</strain>
    </source>
</reference>
<organism evidence="2 3">
    <name type="scientific">Flavobacterium columnare</name>
    <dbReference type="NCBI Taxonomy" id="996"/>
    <lineage>
        <taxon>Bacteria</taxon>
        <taxon>Pseudomonadati</taxon>
        <taxon>Bacteroidota</taxon>
        <taxon>Flavobacteriia</taxon>
        <taxon>Flavobacteriales</taxon>
        <taxon>Flavobacteriaceae</taxon>
        <taxon>Flavobacterium</taxon>
    </lineage>
</organism>
<dbReference type="PANTHER" id="PTHR20883">
    <property type="entry name" value="PHYTANOYL-COA DIOXYGENASE DOMAIN CONTAINING 1"/>
    <property type="match status" value="1"/>
</dbReference>
<evidence type="ECO:0000256" key="1">
    <source>
        <dbReference type="ARBA" id="ARBA00001954"/>
    </source>
</evidence>
<dbReference type="GO" id="GO:0005506">
    <property type="term" value="F:iron ion binding"/>
    <property type="evidence" value="ECO:0007669"/>
    <property type="project" value="UniProtKB-ARBA"/>
</dbReference>
<gene>
    <name evidence="2" type="ORF">FLACOL_01342</name>
</gene>
<dbReference type="RefSeq" id="WP_105196047.1">
    <property type="nucleotide sequence ID" value="NZ_OLKH01000082.1"/>
</dbReference>
<dbReference type="SUPFAM" id="SSF51197">
    <property type="entry name" value="Clavaminate synthase-like"/>
    <property type="match status" value="1"/>
</dbReference>
<keyword evidence="2" id="KW-0223">Dioxygenase</keyword>
<name>A0A2N9PAI5_9FLAO</name>
<proteinExistence type="predicted"/>
<dbReference type="GO" id="GO:0016706">
    <property type="term" value="F:2-oxoglutarate-dependent dioxygenase activity"/>
    <property type="evidence" value="ECO:0007669"/>
    <property type="project" value="UniProtKB-ARBA"/>
</dbReference>
<accession>A0A2N9PAI5</accession>
<dbReference type="AlphaFoldDB" id="A0A2N9PAI5"/>
<dbReference type="EMBL" id="OLKH01000082">
    <property type="protein sequence ID" value="SPE77349.1"/>
    <property type="molecule type" value="Genomic_DNA"/>
</dbReference>
<dbReference type="Gene3D" id="2.60.120.620">
    <property type="entry name" value="q2cbj1_9rhob like domain"/>
    <property type="match status" value="1"/>
</dbReference>
<evidence type="ECO:0000313" key="2">
    <source>
        <dbReference type="EMBL" id="SPE77349.1"/>
    </source>
</evidence>
<dbReference type="InterPro" id="IPR008775">
    <property type="entry name" value="Phytyl_CoA_dOase-like"/>
</dbReference>
<dbReference type="Proteomes" id="UP000238180">
    <property type="component" value="Unassembled WGS sequence"/>
</dbReference>
<sequence>MNTSFNKNGFHILNNIYTHEEIETIIHLIESSEKSNTNFRKDKELFAIRAILKEIPKLKNHIFNKNLIKIIEEIGNNTYFVIKSIYFDKPKTSNWVVPYHQDLTINLSEKIETDNFINWTKKNEQITVQPPTPILENIFTIRIHLDNTTAENGAVKVIPKSHKKGIIQLTDHEINKNKEYICDVPKGGVMLMKPLTLHASTRTTNNQRRRVIHIEFSNIILDNGLKWNEYLAF</sequence>
<dbReference type="Pfam" id="PF05721">
    <property type="entry name" value="PhyH"/>
    <property type="match status" value="1"/>
</dbReference>
<dbReference type="PANTHER" id="PTHR20883:SF48">
    <property type="entry name" value="ECTOINE DIOXYGENASE"/>
    <property type="match status" value="1"/>
</dbReference>